<keyword evidence="3" id="KW-0614">Plasmid</keyword>
<feature type="signal peptide" evidence="2">
    <location>
        <begin position="1"/>
        <end position="23"/>
    </location>
</feature>
<evidence type="ECO:0000256" key="1">
    <source>
        <dbReference type="SAM" id="MobiDB-lite"/>
    </source>
</evidence>
<feature type="compositionally biased region" description="Low complexity" evidence="1">
    <location>
        <begin position="200"/>
        <end position="217"/>
    </location>
</feature>
<dbReference type="EMBL" id="CP054621">
    <property type="protein sequence ID" value="QKS54113.1"/>
    <property type="molecule type" value="Genomic_DNA"/>
</dbReference>
<sequence length="262" mass="26654">MPISTAGRAGILLALACSLPLLASCQTGRGPVYPSNFVPTAIYAQQRGWLVERYTPTNPGAVPYCVASKQSPAQELAFIATRSNTGLAMNKTGVPVMAGAAYPIEVVFDSGNIHHVQARPGGFGMLIAPLGGPDVGSVLSRFASADTVALAVPGLGIRKLYELDGSSWAIGKLAECIGAPSRPKHAPKPTPGPAQPGPSAPGKAPSAGPAPQLEPIAPQTPAPAYSPAPPQSAPPAPAAPASGGIDLDMQIDQPIDLDEPKR</sequence>
<proteinExistence type="predicted"/>
<dbReference type="KEGG" id="aoz:HUE56_26915"/>
<evidence type="ECO:0000313" key="3">
    <source>
        <dbReference type="EMBL" id="QKS54113.1"/>
    </source>
</evidence>
<name>A0A6N1AS04_9PROT</name>
<accession>A0A6N1AS04</accession>
<organism evidence="3 4">
    <name type="scientific">Azospirillum oryzae</name>
    <dbReference type="NCBI Taxonomy" id="286727"/>
    <lineage>
        <taxon>Bacteria</taxon>
        <taxon>Pseudomonadati</taxon>
        <taxon>Pseudomonadota</taxon>
        <taxon>Alphaproteobacteria</taxon>
        <taxon>Rhodospirillales</taxon>
        <taxon>Azospirillaceae</taxon>
        <taxon>Azospirillum</taxon>
    </lineage>
</organism>
<dbReference type="Proteomes" id="UP000509702">
    <property type="component" value="Plasmid unnamed6"/>
</dbReference>
<reference evidence="3 4" key="1">
    <citation type="submission" date="2020-06" db="EMBL/GenBank/DDBJ databases">
        <title>Complete genome of Azosprillum oryzae KACC14407.</title>
        <authorList>
            <person name="Kim M."/>
            <person name="Park Y.-J."/>
            <person name="Shin J.-H."/>
        </authorList>
    </citation>
    <scope>NUCLEOTIDE SEQUENCE [LARGE SCALE GENOMIC DNA]</scope>
    <source>
        <strain evidence="3 4">KACC 14407</strain>
        <plasmid evidence="3 4">unnamed6</plasmid>
    </source>
</reference>
<feature type="chain" id="PRO_5027110395" description="Lipoprotein" evidence="2">
    <location>
        <begin position="24"/>
        <end position="262"/>
    </location>
</feature>
<evidence type="ECO:0000256" key="2">
    <source>
        <dbReference type="SAM" id="SignalP"/>
    </source>
</evidence>
<dbReference type="RefSeq" id="WP_174757512.1">
    <property type="nucleotide sequence ID" value="NZ_BSOV01000061.1"/>
</dbReference>
<evidence type="ECO:0000313" key="4">
    <source>
        <dbReference type="Proteomes" id="UP000509702"/>
    </source>
</evidence>
<feature type="compositionally biased region" description="Pro residues" evidence="1">
    <location>
        <begin position="218"/>
        <end position="238"/>
    </location>
</feature>
<geneLocation type="plasmid" evidence="3 4">
    <name>unnamed6</name>
</geneLocation>
<protein>
    <recommendedName>
        <fullName evidence="5">Lipoprotein</fullName>
    </recommendedName>
</protein>
<feature type="compositionally biased region" description="Pro residues" evidence="1">
    <location>
        <begin position="188"/>
        <end position="199"/>
    </location>
</feature>
<evidence type="ECO:0008006" key="5">
    <source>
        <dbReference type="Google" id="ProtNLM"/>
    </source>
</evidence>
<dbReference type="AlphaFoldDB" id="A0A6N1AS04"/>
<gene>
    <name evidence="3" type="ORF">HUE56_26915</name>
</gene>
<keyword evidence="4" id="KW-1185">Reference proteome</keyword>
<feature type="region of interest" description="Disordered" evidence="1">
    <location>
        <begin position="180"/>
        <end position="262"/>
    </location>
</feature>
<keyword evidence="2" id="KW-0732">Signal</keyword>